<dbReference type="AlphaFoldDB" id="A0A544TUY1"/>
<dbReference type="GO" id="GO:0006355">
    <property type="term" value="P:regulation of DNA-templated transcription"/>
    <property type="evidence" value="ECO:0007669"/>
    <property type="project" value="InterPro"/>
</dbReference>
<dbReference type="InterPro" id="IPR027417">
    <property type="entry name" value="P-loop_NTPase"/>
</dbReference>
<dbReference type="Gene3D" id="1.10.10.10">
    <property type="entry name" value="Winged helix-like DNA-binding domain superfamily/Winged helix DNA-binding domain"/>
    <property type="match status" value="1"/>
</dbReference>
<dbReference type="PROSITE" id="PS50043">
    <property type="entry name" value="HTH_LUXR_2"/>
    <property type="match status" value="1"/>
</dbReference>
<evidence type="ECO:0000313" key="6">
    <source>
        <dbReference type="Proteomes" id="UP000316626"/>
    </source>
</evidence>
<dbReference type="OrthoDB" id="1137593at2"/>
<dbReference type="PANTHER" id="PTHR44688:SF16">
    <property type="entry name" value="DNA-BINDING TRANSCRIPTIONAL ACTIVATOR DEVR_DOSR"/>
    <property type="match status" value="1"/>
</dbReference>
<proteinExistence type="predicted"/>
<dbReference type="SUPFAM" id="SSF46894">
    <property type="entry name" value="C-terminal effector domain of the bipartite response regulators"/>
    <property type="match status" value="1"/>
</dbReference>
<dbReference type="Pfam" id="PF17874">
    <property type="entry name" value="TPR_MalT"/>
    <property type="match status" value="1"/>
</dbReference>
<dbReference type="Gene3D" id="1.25.40.10">
    <property type="entry name" value="Tetratricopeptide repeat domain"/>
    <property type="match status" value="1"/>
</dbReference>
<dbReference type="InterPro" id="IPR016032">
    <property type="entry name" value="Sig_transdc_resp-reg_C-effctor"/>
</dbReference>
<reference evidence="5 6" key="1">
    <citation type="submission" date="2019-06" db="EMBL/GenBank/DDBJ databases">
        <title>Psychrobacillus vulpis sp. nov., a new species isolated from feces of a red fox that inhabits in The Tablas de Daimiel Natural Park, Albacete, Spain.</title>
        <authorList>
            <person name="Rodriguez M."/>
            <person name="Reina J.C."/>
            <person name="Bejar V."/>
            <person name="Llamas I."/>
        </authorList>
    </citation>
    <scope>NUCLEOTIDE SEQUENCE [LARGE SCALE GENOMIC DNA]</scope>
    <source>
        <strain evidence="5 6">Z8</strain>
    </source>
</reference>
<keyword evidence="1" id="KW-0805">Transcription regulation</keyword>
<dbReference type="SUPFAM" id="SSF48452">
    <property type="entry name" value="TPR-like"/>
    <property type="match status" value="1"/>
</dbReference>
<dbReference type="PANTHER" id="PTHR44688">
    <property type="entry name" value="DNA-BINDING TRANSCRIPTIONAL ACTIVATOR DEVR_DOSR"/>
    <property type="match status" value="1"/>
</dbReference>
<feature type="domain" description="HTH luxR-type" evidence="4">
    <location>
        <begin position="773"/>
        <end position="834"/>
    </location>
</feature>
<dbReference type="InterPro" id="IPR036388">
    <property type="entry name" value="WH-like_DNA-bd_sf"/>
</dbReference>
<dbReference type="InterPro" id="IPR059106">
    <property type="entry name" value="WHD_MalT"/>
</dbReference>
<dbReference type="InterPro" id="IPR000792">
    <property type="entry name" value="Tscrpt_reg_LuxR_C"/>
</dbReference>
<dbReference type="GO" id="GO:0003677">
    <property type="term" value="F:DNA binding"/>
    <property type="evidence" value="ECO:0007669"/>
    <property type="project" value="UniProtKB-KW"/>
</dbReference>
<dbReference type="PRINTS" id="PR00038">
    <property type="entry name" value="HTHLUXR"/>
</dbReference>
<organism evidence="5 6">
    <name type="scientific">Psychrobacillus vulpis</name>
    <dbReference type="NCBI Taxonomy" id="2325572"/>
    <lineage>
        <taxon>Bacteria</taxon>
        <taxon>Bacillati</taxon>
        <taxon>Bacillota</taxon>
        <taxon>Bacilli</taxon>
        <taxon>Bacillales</taxon>
        <taxon>Bacillaceae</taxon>
        <taxon>Psychrobacillus</taxon>
    </lineage>
</organism>
<gene>
    <name evidence="5" type="ORF">FG384_03275</name>
</gene>
<evidence type="ECO:0000256" key="1">
    <source>
        <dbReference type="ARBA" id="ARBA00023015"/>
    </source>
</evidence>
<dbReference type="Gene3D" id="3.40.50.300">
    <property type="entry name" value="P-loop containing nucleotide triphosphate hydrolases"/>
    <property type="match status" value="1"/>
</dbReference>
<dbReference type="InterPro" id="IPR011990">
    <property type="entry name" value="TPR-like_helical_dom_sf"/>
</dbReference>
<evidence type="ECO:0000256" key="3">
    <source>
        <dbReference type="ARBA" id="ARBA00023163"/>
    </source>
</evidence>
<keyword evidence="6" id="KW-1185">Reference proteome</keyword>
<keyword evidence="2" id="KW-0238">DNA-binding</keyword>
<name>A0A544TUY1_9BACI</name>
<sequence>MMQMVWLSSKTKVPRTMVDAVDRERLYELLRYDESKKVTIVRAPAGYGKTTLLSQWFTQSNEPVAWLSLDEADNDPIRFWKYVVHMVSSISQSNIAQELSSLFNSQEASSLEFLIDSFLNELSLTSSSINIVMDDYHLIENDTIHQMIIQFIEYLPDNVQVYLTSRTVLPLPIAKWRVKSWLKEISTEQLRFTHEETQQFYENKNLHFNDDKLLQHVLKMTEGWATGIQLAGLSINTSQTVDIMDSAHPFITEFLLQEILNTLPPSTQDFLLHTSLLHSLEPAVCDKLTNRSDSYSVLLELEKKGLFIVRLNSNQPVFRYHHLFAEALQIELKKRYSQEMVSSIVIETATLLQDKGDFIAAIEILLNEQANELAESWITTHLVDIFTSGQTSTYVRWVQTLRNNHYSVSFEVLVMYIITLISVQQMEEAGKLIFELEHRQVTEKWMDAEENQGIASIFETVRAYAIIAIGDDIEKATEIIQRQLENGRVSSRWDNIPMQYNLFEHKILRTSIGSKGKFWPLEKAIPFAKLFRETELKDQNMTAFSYGASAETLYEKNYLEVAVVELEIALQYGHSYNDPGLFIPMYILKAHIHAMNSNFVVAHALLDSTIDIVKEKHWINSLRTMKARCYLLEGDILQAETELCKAESRHPFWLLVNARLLLAKGNAEEALKATIQVKTKALQEMQVSTIIEAAVLEAICEMELDHEDAAMMALHEALGHGAPYGYVRTFLDEKAIIPLLKTYLNVQQTNKNLHWNFVPASYLEQLIAQEPTQGSLLDSLTPREREVFRLLVDGATNREIANRLFLTEGTIRVYLTTIYSKLGVNSRAKAVLIK</sequence>
<keyword evidence="3" id="KW-0804">Transcription</keyword>
<comment type="caution">
    <text evidence="5">The sequence shown here is derived from an EMBL/GenBank/DDBJ whole genome shotgun (WGS) entry which is preliminary data.</text>
</comment>
<dbReference type="SUPFAM" id="SSF52540">
    <property type="entry name" value="P-loop containing nucleoside triphosphate hydrolases"/>
    <property type="match status" value="1"/>
</dbReference>
<evidence type="ECO:0000256" key="2">
    <source>
        <dbReference type="ARBA" id="ARBA00023125"/>
    </source>
</evidence>
<protein>
    <recommendedName>
        <fullName evidence="4">HTH luxR-type domain-containing protein</fullName>
    </recommendedName>
</protein>
<accession>A0A544TUY1</accession>
<dbReference type="EMBL" id="VDGI01000002">
    <property type="protein sequence ID" value="TQR21242.1"/>
    <property type="molecule type" value="Genomic_DNA"/>
</dbReference>
<dbReference type="Pfam" id="PF00196">
    <property type="entry name" value="GerE"/>
    <property type="match status" value="1"/>
</dbReference>
<dbReference type="Pfam" id="PF25873">
    <property type="entry name" value="WHD_MalT"/>
    <property type="match status" value="1"/>
</dbReference>
<dbReference type="SMART" id="SM00421">
    <property type="entry name" value="HTH_LUXR"/>
    <property type="match status" value="1"/>
</dbReference>
<evidence type="ECO:0000313" key="5">
    <source>
        <dbReference type="EMBL" id="TQR21242.1"/>
    </source>
</evidence>
<dbReference type="InterPro" id="IPR041617">
    <property type="entry name" value="TPR_MalT"/>
</dbReference>
<evidence type="ECO:0000259" key="4">
    <source>
        <dbReference type="PROSITE" id="PS50043"/>
    </source>
</evidence>
<dbReference type="Proteomes" id="UP000316626">
    <property type="component" value="Unassembled WGS sequence"/>
</dbReference>
<dbReference type="CDD" id="cd06170">
    <property type="entry name" value="LuxR_C_like"/>
    <property type="match status" value="1"/>
</dbReference>